<gene>
    <name evidence="2" type="ORF">EDD18DRAFT_1344166</name>
</gene>
<reference evidence="2" key="1">
    <citation type="submission" date="2023-06" db="EMBL/GenBank/DDBJ databases">
        <authorList>
            <consortium name="Lawrence Berkeley National Laboratory"/>
            <person name="Ahrendt S."/>
            <person name="Sahu N."/>
            <person name="Indic B."/>
            <person name="Wong-Bajracharya J."/>
            <person name="Merenyi Z."/>
            <person name="Ke H.-M."/>
            <person name="Monk M."/>
            <person name="Kocsube S."/>
            <person name="Drula E."/>
            <person name="Lipzen A."/>
            <person name="Balint B."/>
            <person name="Henrissat B."/>
            <person name="Andreopoulos B."/>
            <person name="Martin F.M."/>
            <person name="Harder C.B."/>
            <person name="Rigling D."/>
            <person name="Ford K.L."/>
            <person name="Foster G.D."/>
            <person name="Pangilinan J."/>
            <person name="Papanicolaou A."/>
            <person name="Barry K."/>
            <person name="LaButti K."/>
            <person name="Viragh M."/>
            <person name="Koriabine M."/>
            <person name="Yan M."/>
            <person name="Riley R."/>
            <person name="Champramary S."/>
            <person name="Plett K.L."/>
            <person name="Tsai I.J."/>
            <person name="Slot J."/>
            <person name="Sipos G."/>
            <person name="Plett J."/>
            <person name="Nagy L.G."/>
            <person name="Grigoriev I.V."/>
        </authorList>
    </citation>
    <scope>NUCLEOTIDE SEQUENCE</scope>
    <source>
        <strain evidence="2">HWK02</strain>
    </source>
</reference>
<name>A0AA39QLW0_9AGAR</name>
<dbReference type="Proteomes" id="UP001175228">
    <property type="component" value="Unassembled WGS sequence"/>
</dbReference>
<feature type="compositionally biased region" description="Polar residues" evidence="1">
    <location>
        <begin position="386"/>
        <end position="397"/>
    </location>
</feature>
<evidence type="ECO:0000256" key="1">
    <source>
        <dbReference type="SAM" id="MobiDB-lite"/>
    </source>
</evidence>
<proteinExistence type="predicted"/>
<feature type="region of interest" description="Disordered" evidence="1">
    <location>
        <begin position="281"/>
        <end position="397"/>
    </location>
</feature>
<dbReference type="AlphaFoldDB" id="A0AA39QLW0"/>
<evidence type="ECO:0000313" key="3">
    <source>
        <dbReference type="Proteomes" id="UP001175228"/>
    </source>
</evidence>
<accession>A0AA39QLW0</accession>
<evidence type="ECO:0000313" key="2">
    <source>
        <dbReference type="EMBL" id="KAK0505345.1"/>
    </source>
</evidence>
<sequence length="800" mass="91001">MPEIRELFFFFWVIKDFIDYSNRNSLPLNVLQLWIDAKKEEEKGIIPLPDFAVADATKGNVFPLTKSMAHLTRGSKTVCTPIFPSALVVPSLYRALQKDETELDICPTAGLCLQNVIKHPRMVCLDLQKAILYIQVLVHCSPNIYTINDWNETIQKVDKGTRKFKIILALQFKFHVLAFGSYDNNVRFYWFPSPAGALKHPAEDESHNLEDFSDKIFEFTDPLTQFHAWLAKLVEVLEARRLRKTAEIKRQRQEVIDRVIGLQAQGDELDSSEKLKIEEMMQKEQSAAAANASQTLKDGGKSSKKKESKGKKVNADKNGEQSSKQKPSTKKDSKTVAPCKSKKGKKSEKEMNVIDTYLLDSGDSKSQKRKAVTLPAPPPLPKRQKTSPVSPKSLNPASSAMIHASEPIFTFIKRSDSPFEGVGVYSCAIILHNSGIPPLTKAEEVLNCPGRLARLIESYFNFMSFMKSKKDADYILRHSRKRHRLTINATEKEKLESLSVHGKDKCYVSQRHAYLIKLFNSVHGSVSTPFSSSGVDFYDPFEPAYISDTLSLPGHLGHLIFGNKIWKKMCPSSKIEEEIGKDPLSQYFNVLGRKKVKLLKSKYLDLECYDNTLQVPTKKCHVTPYVYEYNGTHKQLWTVLDFAVMHKYENKDHDDRLLSTIKTTSDGWTVGPLDFCAVSLCVHIHGKEQLAICRADPQRLTPHDIQFVQRGFETRKTSRSIGHKAQVPSNIQSSWLKATEATHLVDQSWYTWREELCRIELAEVDKEQAWQFAEEEKKCRATIGDSGKRQRRVKGVQLKK</sequence>
<protein>
    <submittedName>
        <fullName evidence="2">Uncharacterized protein</fullName>
    </submittedName>
</protein>
<organism evidence="2 3">
    <name type="scientific">Armillaria luteobubalina</name>
    <dbReference type="NCBI Taxonomy" id="153913"/>
    <lineage>
        <taxon>Eukaryota</taxon>
        <taxon>Fungi</taxon>
        <taxon>Dikarya</taxon>
        <taxon>Basidiomycota</taxon>
        <taxon>Agaricomycotina</taxon>
        <taxon>Agaricomycetes</taxon>
        <taxon>Agaricomycetidae</taxon>
        <taxon>Agaricales</taxon>
        <taxon>Marasmiineae</taxon>
        <taxon>Physalacriaceae</taxon>
        <taxon>Armillaria</taxon>
    </lineage>
</organism>
<comment type="caution">
    <text evidence="2">The sequence shown here is derived from an EMBL/GenBank/DDBJ whole genome shotgun (WGS) entry which is preliminary data.</text>
</comment>
<feature type="compositionally biased region" description="Basic residues" evidence="1">
    <location>
        <begin position="302"/>
        <end position="312"/>
    </location>
</feature>
<keyword evidence="3" id="KW-1185">Reference proteome</keyword>
<dbReference type="EMBL" id="JAUEPU010000002">
    <property type="protein sequence ID" value="KAK0505345.1"/>
    <property type="molecule type" value="Genomic_DNA"/>
</dbReference>